<evidence type="ECO:0000313" key="2">
    <source>
        <dbReference type="Proteomes" id="UP000628710"/>
    </source>
</evidence>
<comment type="caution">
    <text evidence="1">The sequence shown here is derived from an EMBL/GenBank/DDBJ whole genome shotgun (WGS) entry which is preliminary data.</text>
</comment>
<protein>
    <submittedName>
        <fullName evidence="1">Uncharacterized protein</fullName>
    </submittedName>
</protein>
<gene>
    <name evidence="1" type="ORF">I8J31_16415</name>
</gene>
<accession>A0A934JRB6</accession>
<dbReference type="EMBL" id="JAEMNX010000022">
    <property type="protein sequence ID" value="MBJ7539263.1"/>
    <property type="molecule type" value="Genomic_DNA"/>
</dbReference>
<dbReference type="Proteomes" id="UP000628710">
    <property type="component" value="Unassembled WGS sequence"/>
</dbReference>
<reference evidence="1" key="1">
    <citation type="submission" date="2020-12" db="EMBL/GenBank/DDBJ databases">
        <title>Marinomonas arctica sp. nov., a psychrotolerant bacterium isolated from the Arctic.</title>
        <authorList>
            <person name="Zhang Y."/>
        </authorList>
    </citation>
    <scope>NUCLEOTIDE SEQUENCE</scope>
    <source>
        <strain evidence="1">C1424</strain>
    </source>
</reference>
<dbReference type="AlphaFoldDB" id="A0A934JRB6"/>
<evidence type="ECO:0000313" key="1">
    <source>
        <dbReference type="EMBL" id="MBJ7539263.1"/>
    </source>
</evidence>
<organism evidence="1 2">
    <name type="scientific">Marinomonas transparens</name>
    <dbReference type="NCBI Taxonomy" id="2795388"/>
    <lineage>
        <taxon>Bacteria</taxon>
        <taxon>Pseudomonadati</taxon>
        <taxon>Pseudomonadota</taxon>
        <taxon>Gammaproteobacteria</taxon>
        <taxon>Oceanospirillales</taxon>
        <taxon>Oceanospirillaceae</taxon>
        <taxon>Marinomonas</taxon>
    </lineage>
</organism>
<sequence length="68" mass="7874">MAALEEQRKQLLGWMMQYPPKPLEERLACSYHAMNPSHEVVQARTTTATETTFNQYEITLFNEGMPNV</sequence>
<name>A0A934JRB6_9GAMM</name>
<dbReference type="RefSeq" id="WP_199469668.1">
    <property type="nucleotide sequence ID" value="NZ_JAEMNX010000022.1"/>
</dbReference>
<proteinExistence type="predicted"/>
<keyword evidence="2" id="KW-1185">Reference proteome</keyword>